<dbReference type="InterPro" id="IPR007560">
    <property type="entry name" value="Restrct_endonuc_IV_Mrr"/>
</dbReference>
<comment type="caution">
    <text evidence="2">The sequence shown here is derived from an EMBL/GenBank/DDBJ whole genome shotgun (WGS) entry which is preliminary data.</text>
</comment>
<keyword evidence="2" id="KW-0255">Endonuclease</keyword>
<evidence type="ECO:0000313" key="3">
    <source>
        <dbReference type="Proteomes" id="UP000666369"/>
    </source>
</evidence>
<keyword evidence="2" id="KW-0540">Nuclease</keyword>
<evidence type="ECO:0000313" key="2">
    <source>
        <dbReference type="EMBL" id="NGZ88604.1"/>
    </source>
</evidence>
<keyword evidence="3" id="KW-1185">Reference proteome</keyword>
<evidence type="ECO:0000259" key="1">
    <source>
        <dbReference type="Pfam" id="PF04471"/>
    </source>
</evidence>
<dbReference type="EMBL" id="JAADJT010000028">
    <property type="protein sequence ID" value="NGZ88604.1"/>
    <property type="molecule type" value="Genomic_DNA"/>
</dbReference>
<dbReference type="RefSeq" id="WP_166108719.1">
    <property type="nucleotide sequence ID" value="NZ_JAADJT010000028.1"/>
</dbReference>
<keyword evidence="2" id="KW-0378">Hydrolase</keyword>
<name>A0ABX0FVX5_9BURK</name>
<feature type="domain" description="Restriction endonuclease type IV Mrr" evidence="1">
    <location>
        <begin position="273"/>
        <end position="342"/>
    </location>
</feature>
<sequence length="398" mass="45095">MKNRYQNPDNDPNGPWVLTEITMNGEREGRRFEWNGKSPPSGRSWRFNEAQARELESQGRIVFSSTGMPCMKRYLTQSRETLLRVLEQLPHHARMSESEFTRKAIPALISALGYSDDETFFDYGRGKRRADLVVSNSIESKPWVIFEVKSGRTQDISSWIQQLHDYLTEFGGTRGVVVSPEILVVIDRGVVKQFDLNNLAITEAEEILKNLERADQDVPNSGTRIRNIQLIKLIEEAESAKTNDAKGKSFEALGRHLFSCIPSLRCKYSNLNTRSSEIDIVVEYNSSNGVLPLFEELGRYCFVECKNWSAPVGAKHIRDFIGKLEKCRVKLGVILAKNGVTGENSGLDAIREVQSAFDRDGPIILIFSLEDLRTIEDGGAFTEALDLRFDYLRFDIEG</sequence>
<protein>
    <submittedName>
        <fullName evidence="2">Restriction endonuclease</fullName>
    </submittedName>
</protein>
<dbReference type="Pfam" id="PF04471">
    <property type="entry name" value="Mrr_cat"/>
    <property type="match status" value="1"/>
</dbReference>
<dbReference type="InterPro" id="IPR011335">
    <property type="entry name" value="Restrct_endonuc-II-like"/>
</dbReference>
<dbReference type="Proteomes" id="UP000666369">
    <property type="component" value="Unassembled WGS sequence"/>
</dbReference>
<dbReference type="SUPFAM" id="SSF52980">
    <property type="entry name" value="Restriction endonuclease-like"/>
    <property type="match status" value="1"/>
</dbReference>
<accession>A0ABX0FVX5</accession>
<organism evidence="2 3">
    <name type="scientific">Duganella aceris</name>
    <dbReference type="NCBI Taxonomy" id="2703883"/>
    <lineage>
        <taxon>Bacteria</taxon>
        <taxon>Pseudomonadati</taxon>
        <taxon>Pseudomonadota</taxon>
        <taxon>Betaproteobacteria</taxon>
        <taxon>Burkholderiales</taxon>
        <taxon>Oxalobacteraceae</taxon>
        <taxon>Telluria group</taxon>
        <taxon>Duganella</taxon>
    </lineage>
</organism>
<reference evidence="3" key="1">
    <citation type="submission" date="2023-07" db="EMBL/GenBank/DDBJ databases">
        <title>Duganella aceri sp. nov., isolated from tree sap.</title>
        <authorList>
            <person name="Kim I.S."/>
        </authorList>
    </citation>
    <scope>NUCLEOTIDE SEQUENCE [LARGE SCALE GENOMIC DNA]</scope>
    <source>
        <strain evidence="3">SAP-35</strain>
    </source>
</reference>
<dbReference type="GO" id="GO:0004519">
    <property type="term" value="F:endonuclease activity"/>
    <property type="evidence" value="ECO:0007669"/>
    <property type="project" value="UniProtKB-KW"/>
</dbReference>
<proteinExistence type="predicted"/>
<gene>
    <name evidence="2" type="ORF">GW587_30675</name>
</gene>